<dbReference type="Proteomes" id="UP000319257">
    <property type="component" value="Unassembled WGS sequence"/>
</dbReference>
<feature type="compositionally biased region" description="Polar residues" evidence="2">
    <location>
        <begin position="938"/>
        <end position="949"/>
    </location>
</feature>
<sequence length="949" mass="104100">MDNPRHPRTELQILASLWRAETTDDMDRPARLQMAATAHPQESSRLMRKLPVEVRRMIFQEAWRDAGLAQHILMTKSSTKLYHSPCVSKGAADETTDEQLQKAETPEEAVEVLRRAKSSWALHWACEDDFIARQDGTTARWSPFLPILLTCKLFYLEAVDSIYQDVTFCMTSPMIAVSFLNRYPLSTFRSINICVQMPPLMSDLYLSPGKHTFQVGNTQITAQDNPWERLLRTLSRMTNLRELDLWVTTMNNIRPWHDCAWEKKIFAGLFDVRASRKYVVNLPKLPSRPPKTGHEDWYLTDEDLAKAPFTLVRGGRPDQWRVHMFLRGIWRSRPHWQARSFLYCVFVCAFVFALMKTSFLLALSGLGWAVLAQVHIPFTRPTAREHDSRASRRDDKLNVDLYGAKFTYMLNATVGTPPQDVSMILSCGSYVTWVPDGQSSTCKSRRTTSSGSSSSSSSSSSSPSSSSSSTPRYCIWGSYNKSASTTSATDPDGNTFTARYVDGSYASGKRVLDTMSINGVAATDMPIGVASSMDDYIGVLGIGYNDTTRDNYPDRLVAAGAIKTSAYSIWLNDPEAKSGNVLFGAVDTSKFDGNMTRIYASKTTSVWYTFGTYLNTVNGTNSTVDHKVINSTTMPAPVFISPSDSISNLPDSIASQIWEMANATWNPSYKLATVPCSANASNATFSFELSGAGGPVINVPMVDLVISEDIWSTSTWSWDTESATKYCMFGIQNGTLGSGRNYYSTGKEEQGAWNIGSPLLRRTYTAFDLVNRQVAFAPVKFGVSEQKIVSFESYGSKMPQTTFFCGPQDYCYGEGSSRDRGSSSGRGGSGYGGRYYDEGLSPAGVLGVSIGIGMAFLLIMLGVVWWCLRGGRQCCGERTKEPEAEAEAAAASAQPAMAENSAPAAAPAASPVPTATAEPAPTQPSTSPASHEIPPVTSAPNGEGSSRQP</sequence>
<evidence type="ECO:0000256" key="1">
    <source>
        <dbReference type="ARBA" id="ARBA00007447"/>
    </source>
</evidence>
<keyword evidence="6" id="KW-1185">Reference proteome</keyword>
<keyword evidence="3" id="KW-0812">Transmembrane</keyword>
<keyword evidence="3" id="KW-0472">Membrane</keyword>
<dbReference type="GO" id="GO:0004190">
    <property type="term" value="F:aspartic-type endopeptidase activity"/>
    <property type="evidence" value="ECO:0007669"/>
    <property type="project" value="InterPro"/>
</dbReference>
<evidence type="ECO:0000259" key="4">
    <source>
        <dbReference type="PROSITE" id="PS51767"/>
    </source>
</evidence>
<feature type="compositionally biased region" description="Low complexity" evidence="2">
    <location>
        <begin position="439"/>
        <end position="470"/>
    </location>
</feature>
<dbReference type="InParanoid" id="A0A507BH92"/>
<feature type="region of interest" description="Disordered" evidence="2">
    <location>
        <begin position="436"/>
        <end position="470"/>
    </location>
</feature>
<dbReference type="InterPro" id="IPR001461">
    <property type="entry name" value="Aspartic_peptidase_A1"/>
</dbReference>
<accession>A0A507BH92</accession>
<dbReference type="STRING" id="1093900.A0A507BH92"/>
<proteinExistence type="inferred from homology"/>
<dbReference type="InterPro" id="IPR056632">
    <property type="entry name" value="DUF7730"/>
</dbReference>
<evidence type="ECO:0000313" key="6">
    <source>
        <dbReference type="Proteomes" id="UP000319257"/>
    </source>
</evidence>
<protein>
    <recommendedName>
        <fullName evidence="4">Peptidase A1 domain-containing protein</fullName>
    </recommendedName>
</protein>
<dbReference type="EMBL" id="SKBQ01000001">
    <property type="protein sequence ID" value="TPX15920.1"/>
    <property type="molecule type" value="Genomic_DNA"/>
</dbReference>
<dbReference type="PROSITE" id="PS51767">
    <property type="entry name" value="PEPTIDASE_A1"/>
    <property type="match status" value="1"/>
</dbReference>
<dbReference type="AlphaFoldDB" id="A0A507BH92"/>
<dbReference type="OrthoDB" id="771136at2759"/>
<dbReference type="PRINTS" id="PR00792">
    <property type="entry name" value="PEPSIN"/>
</dbReference>
<dbReference type="PANTHER" id="PTHR47966">
    <property type="entry name" value="BETA-SITE APP-CLEAVING ENZYME, ISOFORM A-RELATED"/>
    <property type="match status" value="1"/>
</dbReference>
<feature type="transmembrane region" description="Helical" evidence="3">
    <location>
        <begin position="844"/>
        <end position="868"/>
    </location>
</feature>
<gene>
    <name evidence="5" type="ORF">E0L32_000254</name>
</gene>
<dbReference type="Gene3D" id="2.40.70.10">
    <property type="entry name" value="Acid Proteases"/>
    <property type="match status" value="2"/>
</dbReference>
<dbReference type="Pfam" id="PF24864">
    <property type="entry name" value="DUF7730"/>
    <property type="match status" value="1"/>
</dbReference>
<feature type="region of interest" description="Disordered" evidence="2">
    <location>
        <begin position="885"/>
        <end position="949"/>
    </location>
</feature>
<reference evidence="5 6" key="1">
    <citation type="submission" date="2019-06" db="EMBL/GenBank/DDBJ databases">
        <title>Draft genome sequence of the filamentous fungus Phialemoniopsis curvata isolated from diesel fuel.</title>
        <authorList>
            <person name="Varaljay V.A."/>
            <person name="Lyon W.J."/>
            <person name="Crouch A.L."/>
            <person name="Drake C.E."/>
            <person name="Hollomon J.M."/>
            <person name="Nadeau L.J."/>
            <person name="Nunn H.S."/>
            <person name="Stevenson B.S."/>
            <person name="Bojanowski C.L."/>
            <person name="Crookes-Goodson W.J."/>
        </authorList>
    </citation>
    <scope>NUCLEOTIDE SEQUENCE [LARGE SCALE GENOMIC DNA]</scope>
    <source>
        <strain evidence="5 6">D216</strain>
    </source>
</reference>
<feature type="transmembrane region" description="Helical" evidence="3">
    <location>
        <begin position="341"/>
        <end position="371"/>
    </location>
</feature>
<dbReference type="Pfam" id="PF00026">
    <property type="entry name" value="Asp"/>
    <property type="match status" value="1"/>
</dbReference>
<comment type="similarity">
    <text evidence="1">Belongs to the peptidase A1 family.</text>
</comment>
<name>A0A507BH92_9PEZI</name>
<organism evidence="5 6">
    <name type="scientific">Thyridium curvatum</name>
    <dbReference type="NCBI Taxonomy" id="1093900"/>
    <lineage>
        <taxon>Eukaryota</taxon>
        <taxon>Fungi</taxon>
        <taxon>Dikarya</taxon>
        <taxon>Ascomycota</taxon>
        <taxon>Pezizomycotina</taxon>
        <taxon>Sordariomycetes</taxon>
        <taxon>Sordariomycetidae</taxon>
        <taxon>Thyridiales</taxon>
        <taxon>Thyridiaceae</taxon>
        <taxon>Thyridium</taxon>
    </lineage>
</organism>
<keyword evidence="3" id="KW-1133">Transmembrane helix</keyword>
<dbReference type="InterPro" id="IPR021109">
    <property type="entry name" value="Peptidase_aspartic_dom_sf"/>
</dbReference>
<comment type="caution">
    <text evidence="5">The sequence shown here is derived from an EMBL/GenBank/DDBJ whole genome shotgun (WGS) entry which is preliminary data.</text>
</comment>
<dbReference type="SUPFAM" id="SSF50630">
    <property type="entry name" value="Acid proteases"/>
    <property type="match status" value="1"/>
</dbReference>
<dbReference type="GeneID" id="41967701"/>
<evidence type="ECO:0000256" key="3">
    <source>
        <dbReference type="SAM" id="Phobius"/>
    </source>
</evidence>
<evidence type="ECO:0000256" key="2">
    <source>
        <dbReference type="SAM" id="MobiDB-lite"/>
    </source>
</evidence>
<dbReference type="RefSeq" id="XP_030997631.1">
    <property type="nucleotide sequence ID" value="XM_031136741.1"/>
</dbReference>
<evidence type="ECO:0000313" key="5">
    <source>
        <dbReference type="EMBL" id="TPX15920.1"/>
    </source>
</evidence>
<dbReference type="PANTHER" id="PTHR47966:SF73">
    <property type="entry name" value="PEPTIDASE A1 DOMAIN-CONTAINING PROTEIN"/>
    <property type="match status" value="1"/>
</dbReference>
<dbReference type="InterPro" id="IPR033121">
    <property type="entry name" value="PEPTIDASE_A1"/>
</dbReference>
<dbReference type="GO" id="GO:0006508">
    <property type="term" value="P:proteolysis"/>
    <property type="evidence" value="ECO:0007669"/>
    <property type="project" value="InterPro"/>
</dbReference>
<feature type="domain" description="Peptidase A1" evidence="4">
    <location>
        <begin position="408"/>
        <end position="777"/>
    </location>
</feature>
<feature type="compositionally biased region" description="Low complexity" evidence="2">
    <location>
        <begin position="887"/>
        <end position="930"/>
    </location>
</feature>